<accession>A0A820M854</accession>
<dbReference type="PANTHER" id="PTHR21610:SF9">
    <property type="entry name" value="VON WILLEBRAND FACTOR A DOMAIN-CONTAINING PROTEIN 8"/>
    <property type="match status" value="1"/>
</dbReference>
<evidence type="ECO:0000313" key="1">
    <source>
        <dbReference type="EMBL" id="CAF4370085.1"/>
    </source>
</evidence>
<reference evidence="1" key="1">
    <citation type="submission" date="2021-02" db="EMBL/GenBank/DDBJ databases">
        <authorList>
            <person name="Nowell W R."/>
        </authorList>
    </citation>
    <scope>NUCLEOTIDE SEQUENCE</scope>
</reference>
<evidence type="ECO:0008006" key="3">
    <source>
        <dbReference type="Google" id="ProtNLM"/>
    </source>
</evidence>
<gene>
    <name evidence="1" type="ORF">TSG867_LOCUS10824</name>
</gene>
<proteinExistence type="predicted"/>
<name>A0A820M854_9BILA</name>
<dbReference type="AlphaFoldDB" id="A0A820M854"/>
<protein>
    <recommendedName>
        <fullName evidence="3">VWFA domain-containing protein</fullName>
    </recommendedName>
</protein>
<evidence type="ECO:0000313" key="2">
    <source>
        <dbReference type="Proteomes" id="UP000663862"/>
    </source>
</evidence>
<dbReference type="Proteomes" id="UP000663862">
    <property type="component" value="Unassembled WGS sequence"/>
</dbReference>
<sequence>MSEYERERHRTTGDWDERKLIEGIIGEKSIYKYRADVPPEPGSPQTKAKRLRLVVDLSASMYRFNGVDNRLERQCECVLMFLESLAGFEHKFTYDIVGHSGDEHSIELIRDEHESMAESKSINRLLVSNIRDESKQMLTPISGYERELLLSTQEDHPAV</sequence>
<dbReference type="PANTHER" id="PTHR21610">
    <property type="entry name" value="VON WILLEBRAND FACTOR A DOMAIN-CONTAINING PROTEIN 8"/>
    <property type="match status" value="1"/>
</dbReference>
<dbReference type="InterPro" id="IPR039891">
    <property type="entry name" value="VWA8"/>
</dbReference>
<dbReference type="GO" id="GO:0005737">
    <property type="term" value="C:cytoplasm"/>
    <property type="evidence" value="ECO:0007669"/>
    <property type="project" value="TreeGrafter"/>
</dbReference>
<dbReference type="EMBL" id="CAJOBQ010000506">
    <property type="protein sequence ID" value="CAF4370085.1"/>
    <property type="molecule type" value="Genomic_DNA"/>
</dbReference>
<organism evidence="1 2">
    <name type="scientific">Rotaria socialis</name>
    <dbReference type="NCBI Taxonomy" id="392032"/>
    <lineage>
        <taxon>Eukaryota</taxon>
        <taxon>Metazoa</taxon>
        <taxon>Spiralia</taxon>
        <taxon>Gnathifera</taxon>
        <taxon>Rotifera</taxon>
        <taxon>Eurotatoria</taxon>
        <taxon>Bdelloidea</taxon>
        <taxon>Philodinida</taxon>
        <taxon>Philodinidae</taxon>
        <taxon>Rotaria</taxon>
    </lineage>
</organism>
<comment type="caution">
    <text evidence="1">The sequence shown here is derived from an EMBL/GenBank/DDBJ whole genome shotgun (WGS) entry which is preliminary data.</text>
</comment>